<dbReference type="PRINTS" id="PR00069">
    <property type="entry name" value="ALDKETRDTASE"/>
</dbReference>
<dbReference type="STRING" id="1891671.SAMN06295885_2736"/>
<evidence type="ECO:0000256" key="3">
    <source>
        <dbReference type="ARBA" id="ARBA00023002"/>
    </source>
</evidence>
<dbReference type="Pfam" id="PF00248">
    <property type="entry name" value="Aldo_ket_red"/>
    <property type="match status" value="1"/>
</dbReference>
<feature type="site" description="Lowers pKa of active site Tyr" evidence="6">
    <location>
        <position position="78"/>
    </location>
</feature>
<dbReference type="Gene3D" id="3.20.20.100">
    <property type="entry name" value="NADP-dependent oxidoreductase domain"/>
    <property type="match status" value="1"/>
</dbReference>
<dbReference type="PANTHER" id="PTHR43827">
    <property type="entry name" value="2,5-DIKETO-D-GLUCONIC ACID REDUCTASE"/>
    <property type="match status" value="1"/>
</dbReference>
<comment type="similarity">
    <text evidence="1">Belongs to the aldo/keto reductase family.</text>
</comment>
<dbReference type="PROSITE" id="PS00062">
    <property type="entry name" value="ALDOKETO_REDUCTASE_2"/>
    <property type="match status" value="1"/>
</dbReference>
<evidence type="ECO:0000313" key="8">
    <source>
        <dbReference type="EMBL" id="SMH46404.1"/>
    </source>
</evidence>
<dbReference type="InterPro" id="IPR018170">
    <property type="entry name" value="Aldo/ket_reductase_CS"/>
</dbReference>
<dbReference type="PROSITE" id="PS00063">
    <property type="entry name" value="ALDOKETO_REDUCTASE_3"/>
    <property type="match status" value="1"/>
</dbReference>
<dbReference type="InterPro" id="IPR023210">
    <property type="entry name" value="NADP_OxRdtase_dom"/>
</dbReference>
<dbReference type="GO" id="GO:0016616">
    <property type="term" value="F:oxidoreductase activity, acting on the CH-OH group of donors, NAD or NADP as acceptor"/>
    <property type="evidence" value="ECO:0007669"/>
    <property type="project" value="UniProtKB-ARBA"/>
</dbReference>
<feature type="domain" description="NADP-dependent oxidoreductase" evidence="7">
    <location>
        <begin position="20"/>
        <end position="261"/>
    </location>
</feature>
<accession>A0A1X7P8P9</accession>
<sequence>MEGMTTPLIPLNDGRAIPQLGLGVYKIGDAEAARTVATALEAGYRHVDTATLYGNERGVGEGIRASGVPREQVFVTTKVWNDDHGFDETLAAFDRSLELLGADYVDLYLVHWPIPSRDRYVDTYRALERIKQEGRARSIGVSNFAVEHLERLLGETDVVPAINQVELHPRLPQDELRAFDAAHGIVTEAWSPLARGRLLEEPVLARIAAKHGVSPAQVVLRWHVQLGVVVIPKSVTPARIAENLDVFGFALDDEDLAGIGALATGERTGRDPRFD</sequence>
<feature type="binding site" evidence="5">
    <location>
        <position position="111"/>
    </location>
    <ligand>
        <name>substrate</name>
    </ligand>
</feature>
<dbReference type="FunFam" id="3.20.20.100:FF:000015">
    <property type="entry name" value="Oxidoreductase, aldo/keto reductase family"/>
    <property type="match status" value="1"/>
</dbReference>
<evidence type="ECO:0000256" key="4">
    <source>
        <dbReference type="PIRSR" id="PIRSR000097-1"/>
    </source>
</evidence>
<evidence type="ECO:0000256" key="2">
    <source>
        <dbReference type="ARBA" id="ARBA00022857"/>
    </source>
</evidence>
<evidence type="ECO:0000256" key="1">
    <source>
        <dbReference type="ARBA" id="ARBA00007905"/>
    </source>
</evidence>
<protein>
    <submittedName>
        <fullName evidence="8">2,5-diketo-D-gluconate reductase A</fullName>
    </submittedName>
</protein>
<feature type="active site" description="Proton donor" evidence="4">
    <location>
        <position position="53"/>
    </location>
</feature>
<evidence type="ECO:0000259" key="7">
    <source>
        <dbReference type="Pfam" id="PF00248"/>
    </source>
</evidence>
<dbReference type="PROSITE" id="PS00798">
    <property type="entry name" value="ALDOKETO_REDUCTASE_1"/>
    <property type="match status" value="1"/>
</dbReference>
<dbReference type="PIRSF" id="PIRSF000097">
    <property type="entry name" value="AKR"/>
    <property type="match status" value="1"/>
</dbReference>
<dbReference type="InterPro" id="IPR020471">
    <property type="entry name" value="AKR"/>
</dbReference>
<name>A0A1X7P8P9_9MICO</name>
<organism evidence="8 9">
    <name type="scientific">Rathayibacter oskolensis</name>
    <dbReference type="NCBI Taxonomy" id="1891671"/>
    <lineage>
        <taxon>Bacteria</taxon>
        <taxon>Bacillati</taxon>
        <taxon>Actinomycetota</taxon>
        <taxon>Actinomycetes</taxon>
        <taxon>Micrococcales</taxon>
        <taxon>Microbacteriaceae</taxon>
        <taxon>Rathayibacter</taxon>
    </lineage>
</organism>
<dbReference type="Proteomes" id="UP000193711">
    <property type="component" value="Unassembled WGS sequence"/>
</dbReference>
<dbReference type="InterPro" id="IPR036812">
    <property type="entry name" value="NAD(P)_OxRdtase_dom_sf"/>
</dbReference>
<dbReference type="AlphaFoldDB" id="A0A1X7P8P9"/>
<reference evidence="9" key="1">
    <citation type="submission" date="2017-04" db="EMBL/GenBank/DDBJ databases">
        <authorList>
            <person name="Varghese N."/>
            <person name="Submissions S."/>
        </authorList>
    </citation>
    <scope>NUCLEOTIDE SEQUENCE [LARGE SCALE GENOMIC DNA]</scope>
    <source>
        <strain evidence="9">VKM Ac-2121</strain>
    </source>
</reference>
<dbReference type="EMBL" id="FXBM01000002">
    <property type="protein sequence ID" value="SMH46404.1"/>
    <property type="molecule type" value="Genomic_DNA"/>
</dbReference>
<dbReference type="PANTHER" id="PTHR43827:SF3">
    <property type="entry name" value="NADP-DEPENDENT OXIDOREDUCTASE DOMAIN-CONTAINING PROTEIN"/>
    <property type="match status" value="1"/>
</dbReference>
<keyword evidence="9" id="KW-1185">Reference proteome</keyword>
<dbReference type="SUPFAM" id="SSF51430">
    <property type="entry name" value="NAD(P)-linked oxidoreductase"/>
    <property type="match status" value="1"/>
</dbReference>
<evidence type="ECO:0000313" key="9">
    <source>
        <dbReference type="Proteomes" id="UP000193711"/>
    </source>
</evidence>
<evidence type="ECO:0000256" key="6">
    <source>
        <dbReference type="PIRSR" id="PIRSR000097-3"/>
    </source>
</evidence>
<keyword evidence="3" id="KW-0560">Oxidoreductase</keyword>
<keyword evidence="2" id="KW-0521">NADP</keyword>
<proteinExistence type="inferred from homology"/>
<gene>
    <name evidence="8" type="ORF">SAMN06295885_2736</name>
</gene>
<evidence type="ECO:0000256" key="5">
    <source>
        <dbReference type="PIRSR" id="PIRSR000097-2"/>
    </source>
</evidence>